<dbReference type="Proteomes" id="UP000247647">
    <property type="component" value="Unassembled WGS sequence"/>
</dbReference>
<proteinExistence type="predicted"/>
<accession>A0A318YX43</accession>
<name>A0A318YX43_ASPNB</name>
<gene>
    <name evidence="1" type="ORF">BO87DRAFT_421342</name>
</gene>
<dbReference type="AlphaFoldDB" id="A0A318YX43"/>
<dbReference type="GeneID" id="37129503"/>
<keyword evidence="2" id="KW-1185">Reference proteome</keyword>
<organism evidence="1 2">
    <name type="scientific">Aspergillus neoniger (strain CBS 115656)</name>
    <dbReference type="NCBI Taxonomy" id="1448310"/>
    <lineage>
        <taxon>Eukaryota</taxon>
        <taxon>Fungi</taxon>
        <taxon>Dikarya</taxon>
        <taxon>Ascomycota</taxon>
        <taxon>Pezizomycotina</taxon>
        <taxon>Eurotiomycetes</taxon>
        <taxon>Eurotiomycetidae</taxon>
        <taxon>Eurotiales</taxon>
        <taxon>Aspergillaceae</taxon>
        <taxon>Aspergillus</taxon>
        <taxon>Aspergillus subgen. Circumdati</taxon>
    </lineage>
</organism>
<dbReference type="EMBL" id="KZ821446">
    <property type="protein sequence ID" value="PYH39176.1"/>
    <property type="molecule type" value="Genomic_DNA"/>
</dbReference>
<evidence type="ECO:0000313" key="1">
    <source>
        <dbReference type="EMBL" id="PYH39176.1"/>
    </source>
</evidence>
<sequence length="65" mass="7727">MANDEEPTQLAKSFESNFTTPAIFRHFFAVGKDILDYDNSRELGTWFLKWYFEVKLWDDIAETDD</sequence>
<protein>
    <submittedName>
        <fullName evidence="1">Uncharacterized protein</fullName>
    </submittedName>
</protein>
<reference evidence="1" key="1">
    <citation type="submission" date="2016-12" db="EMBL/GenBank/DDBJ databases">
        <title>The genomes of Aspergillus section Nigri reveals drivers in fungal speciation.</title>
        <authorList>
            <consortium name="DOE Joint Genome Institute"/>
            <person name="Vesth T.C."/>
            <person name="Nybo J."/>
            <person name="Theobald S."/>
            <person name="Brandl J."/>
            <person name="Frisvad J.C."/>
            <person name="Nielsen K.F."/>
            <person name="Lyhne E.K."/>
            <person name="Kogle M.E."/>
            <person name="Kuo A."/>
            <person name="Riley R."/>
            <person name="Clum A."/>
            <person name="Nolan M."/>
            <person name="Lipzen A."/>
            <person name="Salamov A."/>
            <person name="Henrissat B."/>
            <person name="Wiebenga A."/>
            <person name="De Vries R.P."/>
            <person name="Grigoriev I.V."/>
            <person name="Mortensen U.H."/>
            <person name="Andersen M.R."/>
            <person name="Baker S.E."/>
        </authorList>
    </citation>
    <scope>NUCLEOTIDE SEQUENCE [LARGE SCALE GENOMIC DNA]</scope>
    <source>
        <strain evidence="1">CBS 115656</strain>
    </source>
</reference>
<evidence type="ECO:0000313" key="2">
    <source>
        <dbReference type="Proteomes" id="UP000247647"/>
    </source>
</evidence>
<dbReference type="RefSeq" id="XP_025484654.1">
    <property type="nucleotide sequence ID" value="XM_025627047.1"/>
</dbReference>